<feature type="binding site" evidence="10">
    <location>
        <position position="234"/>
    </location>
    <ligand>
        <name>S-adenosyl-L-methionine</name>
        <dbReference type="ChEBI" id="CHEBI:59789"/>
    </ligand>
</feature>
<feature type="compositionally biased region" description="Basic and acidic residues" evidence="11">
    <location>
        <begin position="36"/>
        <end position="48"/>
    </location>
</feature>
<feature type="binding site" evidence="10">
    <location>
        <position position="214"/>
    </location>
    <ligand>
        <name>S-adenosyl-L-methionine</name>
        <dbReference type="ChEBI" id="CHEBI:59789"/>
    </ligand>
</feature>
<protein>
    <recommendedName>
        <fullName evidence="2">tRNA (guanine(9)-N1)-methyltransferase</fullName>
        <ecNumber evidence="1">2.1.1.221</ecNumber>
    </recommendedName>
    <alternativeName>
        <fullName evidence="7">tRNA methyltransferase 10</fullName>
    </alternativeName>
    <alternativeName>
        <fullName evidence="6">tRNA(m1G9)-methyltransferase</fullName>
    </alternativeName>
</protein>
<evidence type="ECO:0000256" key="7">
    <source>
        <dbReference type="ARBA" id="ARBA00032166"/>
    </source>
</evidence>
<dbReference type="EMBL" id="FXLY01000009">
    <property type="protein sequence ID" value="SMN21876.1"/>
    <property type="molecule type" value="Genomic_DNA"/>
</dbReference>
<feature type="active site" description="Proton acceptor" evidence="9">
    <location>
        <position position="238"/>
    </location>
</feature>
<keyword evidence="3 13" id="KW-0489">Methyltransferase</keyword>
<keyword evidence="4 13" id="KW-0808">Transferase</keyword>
<evidence type="ECO:0000256" key="9">
    <source>
        <dbReference type="PIRSR" id="PIRSR016323-1"/>
    </source>
</evidence>
<evidence type="ECO:0000256" key="1">
    <source>
        <dbReference type="ARBA" id="ARBA00012797"/>
    </source>
</evidence>
<dbReference type="GO" id="GO:0002939">
    <property type="term" value="P:tRNA N1-guanine methylation"/>
    <property type="evidence" value="ECO:0007669"/>
    <property type="project" value="TreeGrafter"/>
</dbReference>
<evidence type="ECO:0000256" key="10">
    <source>
        <dbReference type="PIRSR" id="PIRSR016323-2"/>
    </source>
</evidence>
<evidence type="ECO:0000313" key="13">
    <source>
        <dbReference type="EMBL" id="SMN21876.1"/>
    </source>
</evidence>
<dbReference type="AlphaFoldDB" id="A0A1X7R9H0"/>
<dbReference type="PANTHER" id="PTHR13563">
    <property type="entry name" value="TRNA (GUANINE-9-) METHYLTRANSFERASE"/>
    <property type="match status" value="1"/>
</dbReference>
<evidence type="ECO:0000313" key="14">
    <source>
        <dbReference type="Proteomes" id="UP000196158"/>
    </source>
</evidence>
<evidence type="ECO:0000256" key="11">
    <source>
        <dbReference type="SAM" id="MobiDB-lite"/>
    </source>
</evidence>
<dbReference type="GO" id="GO:0005634">
    <property type="term" value="C:nucleus"/>
    <property type="evidence" value="ECO:0007669"/>
    <property type="project" value="TreeGrafter"/>
</dbReference>
<proteinExistence type="predicted"/>
<evidence type="ECO:0000256" key="4">
    <source>
        <dbReference type="ARBA" id="ARBA00022679"/>
    </source>
</evidence>
<evidence type="ECO:0000256" key="6">
    <source>
        <dbReference type="ARBA" id="ARBA00031792"/>
    </source>
</evidence>
<dbReference type="Proteomes" id="UP000196158">
    <property type="component" value="Unassembled WGS sequence"/>
</dbReference>
<dbReference type="OrthoDB" id="278300at2759"/>
<dbReference type="InterPro" id="IPR007356">
    <property type="entry name" value="tRNA_m1G_MeTrfase_euk"/>
</dbReference>
<dbReference type="CDD" id="cd18089">
    <property type="entry name" value="SPOUT_Trm10-like"/>
    <property type="match status" value="1"/>
</dbReference>
<dbReference type="STRING" id="1789683.A0A1X7R9H0"/>
<dbReference type="InterPro" id="IPR016653">
    <property type="entry name" value="TRM10/TRM10A"/>
</dbReference>
<evidence type="ECO:0000259" key="12">
    <source>
        <dbReference type="PROSITE" id="PS51675"/>
    </source>
</evidence>
<name>A0A1X7R9H0_9SACH</name>
<feature type="compositionally biased region" description="Basic residues" evidence="11">
    <location>
        <begin position="82"/>
        <end position="93"/>
    </location>
</feature>
<dbReference type="InterPro" id="IPR038459">
    <property type="entry name" value="MT_TRM10-typ_sf"/>
</dbReference>
<evidence type="ECO:0000256" key="3">
    <source>
        <dbReference type="ARBA" id="ARBA00022603"/>
    </source>
</evidence>
<sequence length="342" mass="39000">MSEEVDSKIPVVAVADIAIAAATPIESSSEATDSVGDDRPKFKKRIGDDAPPPPEGMSKSKWKKIWRRQQFVEHKEEYAQKRREKRKRQKQNRRSIIQGFKDRGEEIPAEYIRPPRKNVNQTAAGFSILLDCGFDDLMNEKEILSLSNQLTRAYAANRRADHYAEMTVTSFNKRLEERFKVGLVDSLHETWPNFKFVADETLITEGDKNKMVYLTADTEETLDTIEPGMTYIVGGIVDKNRHKELCLNKAKNLGIPVKKLPIDEFIKIDGRQVLTTTHVVQLMLKYYDTHDWKEAFENVLPARKIGLPSLSELPDSGSESDDEHREIPAAARMGEQSLKKDI</sequence>
<evidence type="ECO:0000256" key="8">
    <source>
        <dbReference type="ARBA" id="ARBA00048434"/>
    </source>
</evidence>
<feature type="region of interest" description="Disordered" evidence="11">
    <location>
        <begin position="310"/>
        <end position="342"/>
    </location>
</feature>
<dbReference type="GO" id="GO:0052905">
    <property type="term" value="F:tRNA (guanosine(9)-N1)-methyltransferase activity"/>
    <property type="evidence" value="ECO:0007669"/>
    <property type="project" value="UniProtKB-EC"/>
</dbReference>
<organism evidence="13 14">
    <name type="scientific">Maudiozyma saulgeensis</name>
    <dbReference type="NCBI Taxonomy" id="1789683"/>
    <lineage>
        <taxon>Eukaryota</taxon>
        <taxon>Fungi</taxon>
        <taxon>Dikarya</taxon>
        <taxon>Ascomycota</taxon>
        <taxon>Saccharomycotina</taxon>
        <taxon>Saccharomycetes</taxon>
        <taxon>Saccharomycetales</taxon>
        <taxon>Saccharomycetaceae</taxon>
        <taxon>Maudiozyma</taxon>
    </lineage>
</organism>
<feature type="domain" description="SAM-dependent MTase TRM10-type" evidence="12">
    <location>
        <begin position="114"/>
        <end position="307"/>
    </location>
</feature>
<dbReference type="Gene3D" id="3.40.1280.30">
    <property type="match status" value="1"/>
</dbReference>
<gene>
    <name evidence="13" type="ORF">KASA_0J02068G</name>
</gene>
<comment type="catalytic activity">
    <reaction evidence="8">
        <text>guanosine(9) in tRNA + S-adenosyl-L-methionine = N(1)-methylguanosine(9) in tRNA + S-adenosyl-L-homocysteine + H(+)</text>
        <dbReference type="Rhea" id="RHEA:43156"/>
        <dbReference type="Rhea" id="RHEA-COMP:10367"/>
        <dbReference type="Rhea" id="RHEA-COMP:10368"/>
        <dbReference type="ChEBI" id="CHEBI:15378"/>
        <dbReference type="ChEBI" id="CHEBI:57856"/>
        <dbReference type="ChEBI" id="CHEBI:59789"/>
        <dbReference type="ChEBI" id="CHEBI:73542"/>
        <dbReference type="ChEBI" id="CHEBI:74269"/>
        <dbReference type="EC" id="2.1.1.221"/>
    </reaction>
</comment>
<reference evidence="13 14" key="1">
    <citation type="submission" date="2017-04" db="EMBL/GenBank/DDBJ databases">
        <authorList>
            <person name="Afonso C.L."/>
            <person name="Miller P.J."/>
            <person name="Scott M.A."/>
            <person name="Spackman E."/>
            <person name="Goraichik I."/>
            <person name="Dimitrov K.M."/>
            <person name="Suarez D.L."/>
            <person name="Swayne D.E."/>
        </authorList>
    </citation>
    <scope>NUCLEOTIDE SEQUENCE [LARGE SCALE GENOMIC DNA]</scope>
</reference>
<feature type="region of interest" description="Disordered" evidence="11">
    <location>
        <begin position="77"/>
        <end position="98"/>
    </location>
</feature>
<dbReference type="PROSITE" id="PS51675">
    <property type="entry name" value="SAM_MT_TRM10"/>
    <property type="match status" value="1"/>
</dbReference>
<feature type="binding site" evidence="10">
    <location>
        <position position="260"/>
    </location>
    <ligand>
        <name>S-adenosyl-L-methionine</name>
        <dbReference type="ChEBI" id="CHEBI:59789"/>
    </ligand>
</feature>
<feature type="binding site" evidence="10">
    <location>
        <position position="246"/>
    </location>
    <ligand>
        <name>S-adenosyl-L-methionine</name>
        <dbReference type="ChEBI" id="CHEBI:59789"/>
    </ligand>
</feature>
<dbReference type="GO" id="GO:0000049">
    <property type="term" value="F:tRNA binding"/>
    <property type="evidence" value="ECO:0007669"/>
    <property type="project" value="TreeGrafter"/>
</dbReference>
<dbReference type="PIRSF" id="PIRSF016323">
    <property type="entry name" value="tRNA_m1G_mtfrase_met"/>
    <property type="match status" value="1"/>
</dbReference>
<evidence type="ECO:0000256" key="5">
    <source>
        <dbReference type="ARBA" id="ARBA00022691"/>
    </source>
</evidence>
<dbReference type="InterPro" id="IPR028564">
    <property type="entry name" value="MT_TRM10-typ"/>
</dbReference>
<accession>A0A1X7R9H0</accession>
<dbReference type="EC" id="2.1.1.221" evidence="1"/>
<keyword evidence="14" id="KW-1185">Reference proteome</keyword>
<feature type="region of interest" description="Disordered" evidence="11">
    <location>
        <begin position="22"/>
        <end position="62"/>
    </location>
</feature>
<dbReference type="PANTHER" id="PTHR13563:SF13">
    <property type="entry name" value="TRNA METHYLTRANSFERASE 10 HOMOLOG A"/>
    <property type="match status" value="1"/>
</dbReference>
<keyword evidence="5" id="KW-0949">S-adenosyl-L-methionine</keyword>
<evidence type="ECO:0000256" key="2">
    <source>
        <dbReference type="ARBA" id="ARBA00020451"/>
    </source>
</evidence>